<evidence type="ECO:0000256" key="2">
    <source>
        <dbReference type="ARBA" id="ARBA00012104"/>
    </source>
</evidence>
<evidence type="ECO:0000256" key="3">
    <source>
        <dbReference type="ARBA" id="ARBA00022679"/>
    </source>
</evidence>
<dbReference type="EC" id="2.7.1.35" evidence="2"/>
<dbReference type="PANTHER" id="PTHR10534:SF2">
    <property type="entry name" value="PYRIDOXAL KINASE"/>
    <property type="match status" value="1"/>
</dbReference>
<keyword evidence="3" id="KW-0808">Transferase</keyword>
<evidence type="ECO:0000313" key="7">
    <source>
        <dbReference type="EMBL" id="MBA0686505.1"/>
    </source>
</evidence>
<dbReference type="GO" id="GO:0009443">
    <property type="term" value="P:pyridoxal 5'-phosphate salvage"/>
    <property type="evidence" value="ECO:0007669"/>
    <property type="project" value="InterPro"/>
</dbReference>
<feature type="non-terminal residue" evidence="7">
    <location>
        <position position="83"/>
    </location>
</feature>
<dbReference type="Proteomes" id="UP000593577">
    <property type="component" value="Unassembled WGS sequence"/>
</dbReference>
<keyword evidence="5" id="KW-0418">Kinase</keyword>
<sequence>EQAPEQFKIVIPRIPAYFTKYPDNLDKAAELAVSSLQALLQRTLNDYTSAGFDLKSSSLEIRLIQSQDDIRQPKLTFKAHKYI</sequence>
<name>A0A7J8XGT0_GOSAI</name>
<dbReference type="GO" id="GO:0005829">
    <property type="term" value="C:cytosol"/>
    <property type="evidence" value="ECO:0007669"/>
    <property type="project" value="TreeGrafter"/>
</dbReference>
<proteinExistence type="inferred from homology"/>
<comment type="similarity">
    <text evidence="1">Belongs to the pyridoxine kinase family.</text>
</comment>
<organism evidence="7 8">
    <name type="scientific">Gossypium aridum</name>
    <name type="common">American cotton</name>
    <name type="synonym">Erioxylum aridum</name>
    <dbReference type="NCBI Taxonomy" id="34290"/>
    <lineage>
        <taxon>Eukaryota</taxon>
        <taxon>Viridiplantae</taxon>
        <taxon>Streptophyta</taxon>
        <taxon>Embryophyta</taxon>
        <taxon>Tracheophyta</taxon>
        <taxon>Spermatophyta</taxon>
        <taxon>Magnoliopsida</taxon>
        <taxon>eudicotyledons</taxon>
        <taxon>Gunneridae</taxon>
        <taxon>Pentapetalae</taxon>
        <taxon>rosids</taxon>
        <taxon>malvids</taxon>
        <taxon>Malvales</taxon>
        <taxon>Malvaceae</taxon>
        <taxon>Malvoideae</taxon>
        <taxon>Gossypium</taxon>
    </lineage>
</organism>
<gene>
    <name evidence="7" type="ORF">Goari_014104</name>
</gene>
<dbReference type="InterPro" id="IPR004625">
    <property type="entry name" value="PyrdxlKinase"/>
</dbReference>
<dbReference type="GO" id="GO:0005524">
    <property type="term" value="F:ATP binding"/>
    <property type="evidence" value="ECO:0007669"/>
    <property type="project" value="UniProtKB-KW"/>
</dbReference>
<evidence type="ECO:0000256" key="5">
    <source>
        <dbReference type="ARBA" id="ARBA00022777"/>
    </source>
</evidence>
<dbReference type="GO" id="GO:0008478">
    <property type="term" value="F:pyridoxal kinase activity"/>
    <property type="evidence" value="ECO:0007669"/>
    <property type="project" value="UniProtKB-EC"/>
</dbReference>
<dbReference type="InterPro" id="IPR029056">
    <property type="entry name" value="Ribokinase-like"/>
</dbReference>
<reference evidence="7 8" key="1">
    <citation type="journal article" date="2019" name="Genome Biol. Evol.">
        <title>Insights into the evolution of the New World diploid cottons (Gossypium, subgenus Houzingenia) based on genome sequencing.</title>
        <authorList>
            <person name="Grover C.E."/>
            <person name="Arick M.A. 2nd"/>
            <person name="Thrash A."/>
            <person name="Conover J.L."/>
            <person name="Sanders W.S."/>
            <person name="Peterson D.G."/>
            <person name="Frelichowski J.E."/>
            <person name="Scheffler J.A."/>
            <person name="Scheffler B.E."/>
            <person name="Wendel J.F."/>
        </authorList>
    </citation>
    <scope>NUCLEOTIDE SEQUENCE [LARGE SCALE GENOMIC DNA]</scope>
    <source>
        <strain evidence="7">185</strain>
        <tissue evidence="7">Leaf</tissue>
    </source>
</reference>
<dbReference type="AlphaFoldDB" id="A0A7J8XGT0"/>
<keyword evidence="8" id="KW-1185">Reference proteome</keyword>
<accession>A0A7J8XGT0</accession>
<protein>
    <recommendedName>
        <fullName evidence="2">pyridoxal kinase</fullName>
        <ecNumber evidence="2">2.7.1.35</ecNumber>
    </recommendedName>
</protein>
<comment type="caution">
    <text evidence="7">The sequence shown here is derived from an EMBL/GenBank/DDBJ whole genome shotgun (WGS) entry which is preliminary data.</text>
</comment>
<evidence type="ECO:0000313" key="8">
    <source>
        <dbReference type="Proteomes" id="UP000593577"/>
    </source>
</evidence>
<dbReference type="Gene3D" id="3.40.1190.20">
    <property type="match status" value="1"/>
</dbReference>
<evidence type="ECO:0000256" key="6">
    <source>
        <dbReference type="ARBA" id="ARBA00022840"/>
    </source>
</evidence>
<evidence type="ECO:0000256" key="4">
    <source>
        <dbReference type="ARBA" id="ARBA00022741"/>
    </source>
</evidence>
<dbReference type="EMBL" id="JABFAA010000007">
    <property type="protein sequence ID" value="MBA0686505.1"/>
    <property type="molecule type" value="Genomic_DNA"/>
</dbReference>
<evidence type="ECO:0000256" key="1">
    <source>
        <dbReference type="ARBA" id="ARBA00008805"/>
    </source>
</evidence>
<keyword evidence="4" id="KW-0547">Nucleotide-binding</keyword>
<keyword evidence="6" id="KW-0067">ATP-binding</keyword>
<dbReference type="PANTHER" id="PTHR10534">
    <property type="entry name" value="PYRIDOXAL KINASE"/>
    <property type="match status" value="1"/>
</dbReference>